<name>A0A1F6UYV9_9BACT</name>
<dbReference type="STRING" id="1801737.A2818_02440"/>
<comment type="caution">
    <text evidence="1">The sequence shown here is derived from an EMBL/GenBank/DDBJ whole genome shotgun (WGS) entry which is preliminary data.</text>
</comment>
<dbReference type="AlphaFoldDB" id="A0A1F6UYV9"/>
<proteinExistence type="predicted"/>
<sequence>MKEGLSKKIPIRPQIRLLEDDFTEQTALKEGTTRQENEPIFSEKPKSRELAAKISQLIHTSGIKIAGTARDAVKLHMYNYLSNQPQASLENFTAELLAINKLSKIENEAVHFDNPLPTIGIEIENFAAEKNTVRTVKNLGVRSPHYEEINPDFSYSAKTQARVLMELIKIGFIPTEKGTDGINRIPEDFIGDFSLHINFGFPGNVDVLNVDMRTAYPLSDCLAYAYASPERLIGRKTRDSVLVPDDAQKSKKNLVRRSKPKLRLEIRATEFKDYTSFRMLLEAQRLVAAYFSFVEHEQGLPLSEKEKKLFQLWLEFESNFSIIRERYNLQPNAIDYIPQITGGNKEMDNDVVQKLKDTDLKKECRTLIAKYSKMINDAIAGDKEEDKLAEVV</sequence>
<dbReference type="EMBL" id="MFTN01000026">
    <property type="protein sequence ID" value="OGI62568.1"/>
    <property type="molecule type" value="Genomic_DNA"/>
</dbReference>
<reference evidence="1 2" key="1">
    <citation type="journal article" date="2016" name="Nat. Commun.">
        <title>Thousands of microbial genomes shed light on interconnected biogeochemical processes in an aquifer system.</title>
        <authorList>
            <person name="Anantharaman K."/>
            <person name="Brown C.T."/>
            <person name="Hug L.A."/>
            <person name="Sharon I."/>
            <person name="Castelle C.J."/>
            <person name="Probst A.J."/>
            <person name="Thomas B.C."/>
            <person name="Singh A."/>
            <person name="Wilkins M.J."/>
            <person name="Karaoz U."/>
            <person name="Brodie E.L."/>
            <person name="Williams K.H."/>
            <person name="Hubbard S.S."/>
            <person name="Banfield J.F."/>
        </authorList>
    </citation>
    <scope>NUCLEOTIDE SEQUENCE [LARGE SCALE GENOMIC DNA]</scope>
</reference>
<gene>
    <name evidence="1" type="ORF">A2818_02440</name>
</gene>
<evidence type="ECO:0000313" key="1">
    <source>
        <dbReference type="EMBL" id="OGI62568.1"/>
    </source>
</evidence>
<evidence type="ECO:0000313" key="2">
    <source>
        <dbReference type="Proteomes" id="UP000177602"/>
    </source>
</evidence>
<protein>
    <submittedName>
        <fullName evidence="1">Uncharacterized protein</fullName>
    </submittedName>
</protein>
<organism evidence="1 2">
    <name type="scientific">Candidatus Nomurabacteria bacterium RIFCSPHIGHO2_01_FULL_40_12</name>
    <dbReference type="NCBI Taxonomy" id="1801737"/>
    <lineage>
        <taxon>Bacteria</taxon>
        <taxon>Candidatus Nomuraibacteriota</taxon>
    </lineage>
</organism>
<dbReference type="Proteomes" id="UP000177602">
    <property type="component" value="Unassembled WGS sequence"/>
</dbReference>
<accession>A0A1F6UYV9</accession>